<proteinExistence type="predicted"/>
<gene>
    <name evidence="2" type="ordered locus">sce7919</name>
</gene>
<evidence type="ECO:0000313" key="3">
    <source>
        <dbReference type="Proteomes" id="UP000002139"/>
    </source>
</evidence>
<dbReference type="BioCyc" id="SCEL448385:SCE_RS40540-MONOMER"/>
<dbReference type="SUPFAM" id="SSF48452">
    <property type="entry name" value="TPR-like"/>
    <property type="match status" value="1"/>
</dbReference>
<sequence>MGVRDGDSDGEHDRDHTSDREAAAATRAAAAQPASSAGTAARFTVATRGFTGGSGGSGGGGGSASDPNAMAAMRPRALRAPPLPGWALPASVRAPSTRTTAPIMTARRVPGRGWVMPAPRRAWGRDLGASTMTTNGQQQAGGLNITGGAAIVAPVSAFPNGVPGNALIVIPMNKPTDELKGLLEQGPAAVTLEQMWQLLGFNGPAVQVQDDQGRPIAIGLEDLLAGLEKHWTEQPDDLNRGRIYAQELLKHNRLARAEQVLSKVVAKGGTGDDWLALGIAQLSQDKHDKAEGTLKGAQNLLKDNPYPSLHLAKLYQAKKDDAKEREFIEKALSIDVDCIDAWAYLFQYEKQRGDEASAVAAIEKFSADKKTAAPYIAIQGFYAANEETRDKAVEYAKKAVAQNPDNPLALLCLSALYGQKNDLEAVVRLLQPHEAKMSRDVRLANNYFEALFQSRQLEKVTKLLNALAGSPNKEVKQFAIERSRAVAQYLQQQQQQLAAAAQPAQRKA</sequence>
<name>A9FG57_SORC5</name>
<keyword evidence="3" id="KW-1185">Reference proteome</keyword>
<feature type="region of interest" description="Disordered" evidence="1">
    <location>
        <begin position="1"/>
        <end position="40"/>
    </location>
</feature>
<organism evidence="2 3">
    <name type="scientific">Sorangium cellulosum (strain So ce56)</name>
    <name type="common">Polyangium cellulosum (strain So ce56)</name>
    <dbReference type="NCBI Taxonomy" id="448385"/>
    <lineage>
        <taxon>Bacteria</taxon>
        <taxon>Pseudomonadati</taxon>
        <taxon>Myxococcota</taxon>
        <taxon>Polyangia</taxon>
        <taxon>Polyangiales</taxon>
        <taxon>Polyangiaceae</taxon>
        <taxon>Sorangium</taxon>
    </lineage>
</organism>
<dbReference type="STRING" id="448385.sce7919"/>
<reference evidence="2 3" key="1">
    <citation type="journal article" date="2007" name="Nat. Biotechnol.">
        <title>Complete genome sequence of the myxobacterium Sorangium cellulosum.</title>
        <authorList>
            <person name="Schneiker S."/>
            <person name="Perlova O."/>
            <person name="Kaiser O."/>
            <person name="Gerth K."/>
            <person name="Alici A."/>
            <person name="Altmeyer M.O."/>
            <person name="Bartels D."/>
            <person name="Bekel T."/>
            <person name="Beyer S."/>
            <person name="Bode E."/>
            <person name="Bode H.B."/>
            <person name="Bolten C.J."/>
            <person name="Choudhuri J.V."/>
            <person name="Doss S."/>
            <person name="Elnakady Y.A."/>
            <person name="Frank B."/>
            <person name="Gaigalat L."/>
            <person name="Goesmann A."/>
            <person name="Groeger C."/>
            <person name="Gross F."/>
            <person name="Jelsbak L."/>
            <person name="Jelsbak L."/>
            <person name="Kalinowski J."/>
            <person name="Kegler C."/>
            <person name="Knauber T."/>
            <person name="Konietzny S."/>
            <person name="Kopp M."/>
            <person name="Krause L."/>
            <person name="Krug D."/>
            <person name="Linke B."/>
            <person name="Mahmud T."/>
            <person name="Martinez-Arias R."/>
            <person name="McHardy A.C."/>
            <person name="Merai M."/>
            <person name="Meyer F."/>
            <person name="Mormann S."/>
            <person name="Munoz-Dorado J."/>
            <person name="Perez J."/>
            <person name="Pradella S."/>
            <person name="Rachid S."/>
            <person name="Raddatz G."/>
            <person name="Rosenau F."/>
            <person name="Rueckert C."/>
            <person name="Sasse F."/>
            <person name="Scharfe M."/>
            <person name="Schuster S.C."/>
            <person name="Suen G."/>
            <person name="Treuner-Lange A."/>
            <person name="Velicer G.J."/>
            <person name="Vorholter F.-J."/>
            <person name="Weissman K.J."/>
            <person name="Welch R.D."/>
            <person name="Wenzel S.C."/>
            <person name="Whitworth D.E."/>
            <person name="Wilhelm S."/>
            <person name="Wittmann C."/>
            <person name="Bloecker H."/>
            <person name="Puehler A."/>
            <person name="Mueller R."/>
        </authorList>
    </citation>
    <scope>NUCLEOTIDE SEQUENCE [LARGE SCALE GENOMIC DNA]</scope>
    <source>
        <strain evidence="3">So ce56</strain>
    </source>
</reference>
<evidence type="ECO:0000313" key="2">
    <source>
        <dbReference type="EMBL" id="CAN98089.1"/>
    </source>
</evidence>
<dbReference type="EMBL" id="AM746676">
    <property type="protein sequence ID" value="CAN98089.1"/>
    <property type="molecule type" value="Genomic_DNA"/>
</dbReference>
<dbReference type="KEGG" id="scl:sce7919"/>
<dbReference type="AlphaFoldDB" id="A9FG57"/>
<dbReference type="eggNOG" id="COG0457">
    <property type="taxonomic scope" value="Bacteria"/>
</dbReference>
<feature type="compositionally biased region" description="Basic and acidic residues" evidence="1">
    <location>
        <begin position="1"/>
        <end position="22"/>
    </location>
</feature>
<protein>
    <submittedName>
        <fullName evidence="2">TPR-like protein</fullName>
    </submittedName>
</protein>
<dbReference type="InterPro" id="IPR011990">
    <property type="entry name" value="TPR-like_helical_dom_sf"/>
</dbReference>
<feature type="compositionally biased region" description="Low complexity" evidence="1">
    <location>
        <begin position="23"/>
        <end position="40"/>
    </location>
</feature>
<evidence type="ECO:0000256" key="1">
    <source>
        <dbReference type="SAM" id="MobiDB-lite"/>
    </source>
</evidence>
<dbReference type="Gene3D" id="1.25.40.10">
    <property type="entry name" value="Tetratricopeptide repeat domain"/>
    <property type="match status" value="2"/>
</dbReference>
<accession>A9FG57</accession>
<dbReference type="Proteomes" id="UP000002139">
    <property type="component" value="Chromosome"/>
</dbReference>
<dbReference type="HOGENOM" id="CLU_041275_0_0_7"/>